<evidence type="ECO:0000313" key="5">
    <source>
        <dbReference type="EMBL" id="KSV16195.1"/>
    </source>
</evidence>
<evidence type="ECO:0000313" key="6">
    <source>
        <dbReference type="Proteomes" id="UP000053577"/>
    </source>
</evidence>
<keyword evidence="1" id="KW-0949">S-adenosyl-L-methionine</keyword>
<dbReference type="PANTHER" id="PTHR35092:SF1">
    <property type="entry name" value="CHLORINASE MJ1651"/>
    <property type="match status" value="1"/>
</dbReference>
<organism evidence="5 6">
    <name type="scientific">Dehalococcoides mccartyi</name>
    <dbReference type="NCBI Taxonomy" id="61435"/>
    <lineage>
        <taxon>Bacteria</taxon>
        <taxon>Bacillati</taxon>
        <taxon>Chloroflexota</taxon>
        <taxon>Dehalococcoidia</taxon>
        <taxon>Dehalococcoidales</taxon>
        <taxon>Dehalococcoidaceae</taxon>
        <taxon>Dehalococcoides</taxon>
    </lineage>
</organism>
<dbReference type="InterPro" id="IPR046470">
    <property type="entry name" value="SAM_HAT_C"/>
</dbReference>
<dbReference type="InterPro" id="IPR023228">
    <property type="entry name" value="SAM_OH_AdoTrfase_N_sf"/>
</dbReference>
<dbReference type="PANTHER" id="PTHR35092">
    <property type="entry name" value="CHLORINASE MJ1651"/>
    <property type="match status" value="1"/>
</dbReference>
<gene>
    <name evidence="5" type="ORF">DA01_05835</name>
</gene>
<feature type="domain" description="S-adenosyl-l-methionine hydroxide adenosyltransferase N-terminal" evidence="3">
    <location>
        <begin position="4"/>
        <end position="169"/>
    </location>
</feature>
<dbReference type="Proteomes" id="UP000053577">
    <property type="component" value="Unassembled WGS sequence"/>
</dbReference>
<reference evidence="5 6" key="1">
    <citation type="journal article" date="2015" name="Sci. Rep.">
        <title>A comparative genomics and reductive dehalogenase gene transcription study of two chloroethene-respiring bacteria, Dehalococcoides mccartyi strains MB and 11a.</title>
        <authorList>
            <person name="Low A."/>
            <person name="Shen Z."/>
            <person name="Cheng D."/>
            <person name="Rogers M.J."/>
            <person name="Lee P.K."/>
            <person name="He J."/>
        </authorList>
    </citation>
    <scope>NUCLEOTIDE SEQUENCE [LARGE SCALE GENOMIC DNA]</scope>
    <source>
        <strain evidence="5 6">MB</strain>
    </source>
</reference>
<dbReference type="SUPFAM" id="SSF101852">
    <property type="entry name" value="Bacterial fluorinating enzyme, C-terminal domain"/>
    <property type="match status" value="1"/>
</dbReference>
<evidence type="ECO:0000256" key="2">
    <source>
        <dbReference type="ARBA" id="ARBA00024035"/>
    </source>
</evidence>
<dbReference type="InterPro" id="IPR046469">
    <property type="entry name" value="SAM_HAT_N"/>
</dbReference>
<feature type="domain" description="S-adenosyl-l-methionine hydroxide adenosyltransferase C-terminal" evidence="4">
    <location>
        <begin position="193"/>
        <end position="270"/>
    </location>
</feature>
<dbReference type="PIRSF" id="PIRSF006779">
    <property type="entry name" value="UCP006779"/>
    <property type="match status" value="1"/>
</dbReference>
<comment type="similarity">
    <text evidence="2">Belongs to the SAM hydrolase / SAM-dependent halogenase family.</text>
</comment>
<dbReference type="InterPro" id="IPR002747">
    <property type="entry name" value="SAM_OH_AdoTrfase"/>
</dbReference>
<protein>
    <recommendedName>
        <fullName evidence="7">S-adenosyl-l-methionine hydroxide adenosyltransferase</fullName>
    </recommendedName>
</protein>
<dbReference type="PATRIC" id="fig|61435.5.peg.1152"/>
<dbReference type="Pfam" id="PF20257">
    <property type="entry name" value="SAM_HAT_C"/>
    <property type="match status" value="1"/>
</dbReference>
<dbReference type="Gene3D" id="2.40.30.90">
    <property type="entry name" value="Bacterial fluorinating enzyme like"/>
    <property type="match status" value="1"/>
</dbReference>
<dbReference type="EMBL" id="JGYD01000027">
    <property type="protein sequence ID" value="KSV16195.1"/>
    <property type="molecule type" value="Genomic_DNA"/>
</dbReference>
<evidence type="ECO:0008006" key="7">
    <source>
        <dbReference type="Google" id="ProtNLM"/>
    </source>
</evidence>
<dbReference type="Gene3D" id="3.40.50.10790">
    <property type="entry name" value="S-adenosyl-l-methionine hydroxide adenosyltransferase, N-terminal"/>
    <property type="match status" value="1"/>
</dbReference>
<dbReference type="InterPro" id="IPR023227">
    <property type="entry name" value="SAM_OH_AdoTrfase_C_sf"/>
</dbReference>
<dbReference type="AlphaFoldDB" id="A0A0V8LXF8"/>
<dbReference type="RefSeq" id="WP_058292858.1">
    <property type="nucleotide sequence ID" value="NZ_JAJFUO010000005.1"/>
</dbReference>
<accession>A0A0V8LXF8</accession>
<comment type="caution">
    <text evidence="5">The sequence shown here is derived from an EMBL/GenBank/DDBJ whole genome shotgun (WGS) entry which is preliminary data.</text>
</comment>
<evidence type="ECO:0000259" key="3">
    <source>
        <dbReference type="Pfam" id="PF01887"/>
    </source>
</evidence>
<evidence type="ECO:0000259" key="4">
    <source>
        <dbReference type="Pfam" id="PF20257"/>
    </source>
</evidence>
<dbReference type="OrthoDB" id="9792195at2"/>
<evidence type="ECO:0000256" key="1">
    <source>
        <dbReference type="ARBA" id="ARBA00022691"/>
    </source>
</evidence>
<name>A0A0V8LXF8_9CHLR</name>
<sequence>MGIITLTTDFGLQDAYVAAMKGAILSINPNVRLLDVSHQVEPQNIQQAAFLLGEASPYFPADTIHLAVVDPGVGSGRRGIILATPAGIFIGPDNGIFSYVLSPYLPKSNSDLLPAEGLLKLDIPRGVEAFQLTNPAFWLKAVSATFHGRDIFAPAAAYISLGTPLRDFGPRLDWINAFHLPCPETAPDGTITGHVVYADHFGNLVTDITPQMLPSGKPVGLEILGRTIHGLCQNYSQASGLLAVIGSSGRLEIALQGGSAAGLLSARPGDCFRLIIPAVSRE</sequence>
<proteinExistence type="inferred from homology"/>
<dbReference type="SUPFAM" id="SSF102522">
    <property type="entry name" value="Bacterial fluorinating enzyme, N-terminal domain"/>
    <property type="match status" value="1"/>
</dbReference>
<dbReference type="Pfam" id="PF01887">
    <property type="entry name" value="SAM_HAT_N"/>
    <property type="match status" value="1"/>
</dbReference>